<dbReference type="InterPro" id="IPR011701">
    <property type="entry name" value="MFS"/>
</dbReference>
<keyword evidence="8" id="KW-1185">Reference proteome</keyword>
<dbReference type="Pfam" id="PF07690">
    <property type="entry name" value="MFS_1"/>
    <property type="match status" value="2"/>
</dbReference>
<dbReference type="eggNOG" id="KOG2533">
    <property type="taxonomic scope" value="Eukaryota"/>
</dbReference>
<evidence type="ECO:0000256" key="3">
    <source>
        <dbReference type="ARBA" id="ARBA00022692"/>
    </source>
</evidence>
<evidence type="ECO:0000256" key="2">
    <source>
        <dbReference type="ARBA" id="ARBA00022448"/>
    </source>
</evidence>
<dbReference type="AlphaFoldDB" id="M7XMQ7"/>
<dbReference type="OrthoDB" id="2985014at2759"/>
<organism evidence="7 8">
    <name type="scientific">Rhodotorula toruloides (strain NP11)</name>
    <name type="common">Yeast</name>
    <name type="synonym">Rhodosporidium toruloides</name>
    <dbReference type="NCBI Taxonomy" id="1130832"/>
    <lineage>
        <taxon>Eukaryota</taxon>
        <taxon>Fungi</taxon>
        <taxon>Dikarya</taxon>
        <taxon>Basidiomycota</taxon>
        <taxon>Pucciniomycotina</taxon>
        <taxon>Microbotryomycetes</taxon>
        <taxon>Sporidiobolales</taxon>
        <taxon>Sporidiobolaceae</taxon>
        <taxon>Rhodotorula</taxon>
    </lineage>
</organism>
<feature type="transmembrane region" description="Helical" evidence="6">
    <location>
        <begin position="449"/>
        <end position="471"/>
    </location>
</feature>
<dbReference type="Gene3D" id="1.20.1250.20">
    <property type="entry name" value="MFS general substrate transporter like domains"/>
    <property type="match status" value="2"/>
</dbReference>
<evidence type="ECO:0000256" key="6">
    <source>
        <dbReference type="SAM" id="Phobius"/>
    </source>
</evidence>
<sequence>MSDVEKHFPQEEKLVAAEHLERVSSGGEGDGHVKLPSRMFTPAEEKKLYRKVDLRIMPILSLLYLLSFMDRGNIGNARLEGLEKDLKLTSQQYNTALSCFFVTYCLCEVPANLIMKKFRRPSRWLGLCTVCWSIVMTLMGTVNSFGGLVATRLFLGITECGLFPGVILYISIWYPRHVNSLHELSGVEPTSLTRLLTFSHLSQTRVALFFGAATLAGAFSGLLAYGISRLGYPSDAPLPVHGVSSPFLLFFFLQTTQTDPNTYSGVGGYNGWRWIFILEGLATFIVGVSAFFLISDFPADCKWLTDEEREWLIYRKATDSSSVGEAEHVAKNHVWQALTDWQTYVVSSPSLRSPSRRLWLTLPPSPRARPLYAISLISPTLINSFGKYTRAESQLMTLPVYIAACIFVLVTSLLADRQKKRFVYMMLDLVLCAVGLIINLTPAPTGVKYFGLILTACGAYGGLPTSVTWLTNNLSGQTKRATGSAFQIGIGNLGALASTNAYRTKDKPRYIMGHSIMLAFTAIGLVAAPLYAFLLERENKKKLAYQALPDGHPDKKVWTAEEIREAGDRAPEFMYTI</sequence>
<evidence type="ECO:0000313" key="8">
    <source>
        <dbReference type="Proteomes" id="UP000016926"/>
    </source>
</evidence>
<dbReference type="GeneID" id="27365942"/>
<evidence type="ECO:0000256" key="1">
    <source>
        <dbReference type="ARBA" id="ARBA00004141"/>
    </source>
</evidence>
<dbReference type="FunFam" id="1.20.1250.20:FF:000013">
    <property type="entry name" value="MFS general substrate transporter"/>
    <property type="match status" value="1"/>
</dbReference>
<dbReference type="EMBL" id="KB722656">
    <property type="protein sequence ID" value="EMS21463.1"/>
    <property type="molecule type" value="Genomic_DNA"/>
</dbReference>
<protein>
    <submittedName>
        <fullName evidence="7">MFS nicotinic acid transporter</fullName>
    </submittedName>
</protein>
<dbReference type="HOGENOM" id="CLU_001265_0_6_1"/>
<proteinExistence type="predicted"/>
<evidence type="ECO:0000256" key="5">
    <source>
        <dbReference type="ARBA" id="ARBA00023136"/>
    </source>
</evidence>
<comment type="subcellular location">
    <subcellularLocation>
        <location evidence="1">Membrane</location>
        <topology evidence="1">Multi-pass membrane protein</topology>
    </subcellularLocation>
</comment>
<dbReference type="GO" id="GO:0016020">
    <property type="term" value="C:membrane"/>
    <property type="evidence" value="ECO:0007669"/>
    <property type="project" value="UniProtKB-SubCell"/>
</dbReference>
<dbReference type="InterPro" id="IPR036259">
    <property type="entry name" value="MFS_trans_sf"/>
</dbReference>
<dbReference type="PANTHER" id="PTHR43791:SF18">
    <property type="entry name" value="NICOTINIC ACID TRANSPORTER TNA1, PUTATIVE (AFU_ORTHOLOGUE AFUA_3G03820)-RELATED"/>
    <property type="match status" value="1"/>
</dbReference>
<feature type="transmembrane region" description="Helical" evidence="6">
    <location>
        <begin position="422"/>
        <end position="443"/>
    </location>
</feature>
<evidence type="ECO:0000256" key="4">
    <source>
        <dbReference type="ARBA" id="ARBA00022989"/>
    </source>
</evidence>
<feature type="transmembrane region" description="Helical" evidence="6">
    <location>
        <begin position="206"/>
        <end position="227"/>
    </location>
</feature>
<keyword evidence="5 6" id="KW-0472">Membrane</keyword>
<dbReference type="SUPFAM" id="SSF103473">
    <property type="entry name" value="MFS general substrate transporter"/>
    <property type="match status" value="1"/>
</dbReference>
<feature type="transmembrane region" description="Helical" evidence="6">
    <location>
        <begin position="124"/>
        <end position="142"/>
    </location>
</feature>
<accession>M7XMQ7</accession>
<feature type="transmembrane region" description="Helical" evidence="6">
    <location>
        <begin position="154"/>
        <end position="174"/>
    </location>
</feature>
<dbReference type="RefSeq" id="XP_016272582.1">
    <property type="nucleotide sequence ID" value="XM_016415608.1"/>
</dbReference>
<gene>
    <name evidence="7" type="ORF">RHTO_01929</name>
</gene>
<evidence type="ECO:0000313" key="7">
    <source>
        <dbReference type="EMBL" id="EMS21463.1"/>
    </source>
</evidence>
<reference evidence="7 8" key="1">
    <citation type="journal article" date="2012" name="Nat. Commun.">
        <title>A multi-omic map of the lipid-producing yeast Rhodosporidium toruloides.</title>
        <authorList>
            <person name="Zhu Z."/>
            <person name="Zhang S."/>
            <person name="Liu H."/>
            <person name="Shen H."/>
            <person name="Lin X."/>
            <person name="Yang F."/>
            <person name="Zhou Y.J."/>
            <person name="Jin G."/>
            <person name="Ye M."/>
            <person name="Zou H."/>
            <person name="Zou H."/>
            <person name="Zhao Z.K."/>
        </authorList>
    </citation>
    <scope>NUCLEOTIDE SEQUENCE [LARGE SCALE GENOMIC DNA]</scope>
    <source>
        <strain evidence="7 8">NP11</strain>
    </source>
</reference>
<feature type="transmembrane region" description="Helical" evidence="6">
    <location>
        <begin position="274"/>
        <end position="294"/>
    </location>
</feature>
<dbReference type="GO" id="GO:0022857">
    <property type="term" value="F:transmembrane transporter activity"/>
    <property type="evidence" value="ECO:0007669"/>
    <property type="project" value="InterPro"/>
</dbReference>
<keyword evidence="4 6" id="KW-1133">Transmembrane helix</keyword>
<name>M7XMQ7_RHOT1</name>
<feature type="transmembrane region" description="Helical" evidence="6">
    <location>
        <begin position="398"/>
        <end position="415"/>
    </location>
</feature>
<dbReference type="PANTHER" id="PTHR43791">
    <property type="entry name" value="PERMEASE-RELATED"/>
    <property type="match status" value="1"/>
</dbReference>
<feature type="transmembrane region" description="Helical" evidence="6">
    <location>
        <begin position="514"/>
        <end position="534"/>
    </location>
</feature>
<keyword evidence="2" id="KW-0813">Transport</keyword>
<dbReference type="Proteomes" id="UP000016926">
    <property type="component" value="Unassembled WGS sequence"/>
</dbReference>
<keyword evidence="3 6" id="KW-0812">Transmembrane</keyword>